<evidence type="ECO:0000313" key="5">
    <source>
        <dbReference type="EMBL" id="TCP23281.1"/>
    </source>
</evidence>
<feature type="repeat" description="ANK" evidence="3">
    <location>
        <begin position="30"/>
        <end position="62"/>
    </location>
</feature>
<dbReference type="SUPFAM" id="SSF48403">
    <property type="entry name" value="Ankyrin repeat"/>
    <property type="match status" value="1"/>
</dbReference>
<feature type="repeat" description="ANK" evidence="3">
    <location>
        <begin position="65"/>
        <end position="97"/>
    </location>
</feature>
<dbReference type="PROSITE" id="PS50297">
    <property type="entry name" value="ANK_REP_REGION"/>
    <property type="match status" value="5"/>
</dbReference>
<dbReference type="PROSITE" id="PS50088">
    <property type="entry name" value="ANK_REPEAT"/>
    <property type="match status" value="6"/>
</dbReference>
<feature type="repeat" description="ANK" evidence="3">
    <location>
        <begin position="98"/>
        <end position="130"/>
    </location>
</feature>
<dbReference type="InterPro" id="IPR036770">
    <property type="entry name" value="Ankyrin_rpt-contain_sf"/>
</dbReference>
<proteinExistence type="predicted"/>
<comment type="caution">
    <text evidence="5">The sequence shown here is derived from an EMBL/GenBank/DDBJ whole genome shotgun (WGS) entry which is preliminary data.</text>
</comment>
<gene>
    <name evidence="5" type="ORF">EV195_1095</name>
</gene>
<feature type="chain" id="PRO_5020522931" evidence="4">
    <location>
        <begin position="23"/>
        <end position="503"/>
    </location>
</feature>
<protein>
    <submittedName>
        <fullName evidence="5">Lipocalin-like protein</fullName>
    </submittedName>
</protein>
<keyword evidence="4" id="KW-0732">Signal</keyword>
<sequence>MNSTIYSLITTLLFLNITNAQNSVNTFDEKGRTPLINVILQKDVLAVKTLIGKGSNVNLKEQNGLQGTPLMYATSTGNVQLCKLLIEKNAKINAIDINKDHALNWATYYGHVSIMSLLLENGADLYLQSKHGTAIDVAYRLWHNDSVANVFRKYVPNKPYSKKQLKMLNAVRNNDIKQTQELIDKGVSPDLKDILGIPILQLAAQENYNELILLLLHKGANVNALNRVGQTPLAWAARFGSIESVKLLLKAGANPNTTDIKYQLTPLIAAAYGNHIKIGELLIQNGAKINHKEVINNASALIWALTKNNTDFVKMLVRHGANYHEKVLEGNKYSAYDLATAYNNNQLVKFFNNLDQLKKQKQLEGSWKVHAIKYHYPDTTYVVNQIKYGRFIFNKKNYAVMYNPMMNERTPFKNLSKPADLEIKKAFQSIVFNSGSYVIEDNTIHAIPDIAKVPGFENGHQYYRIEIIGSENISLTMFDETYPDGKKPEWYGKVKVQFELKRE</sequence>
<evidence type="ECO:0000313" key="6">
    <source>
        <dbReference type="Proteomes" id="UP000294564"/>
    </source>
</evidence>
<dbReference type="RefSeq" id="WP_132795541.1">
    <property type="nucleotide sequence ID" value="NZ_SLXM01000009.1"/>
</dbReference>
<dbReference type="Pfam" id="PF12796">
    <property type="entry name" value="Ank_2"/>
    <property type="match status" value="3"/>
</dbReference>
<dbReference type="Gene3D" id="1.25.40.20">
    <property type="entry name" value="Ankyrin repeat-containing domain"/>
    <property type="match status" value="2"/>
</dbReference>
<evidence type="ECO:0000256" key="2">
    <source>
        <dbReference type="ARBA" id="ARBA00023043"/>
    </source>
</evidence>
<organism evidence="5 6">
    <name type="scientific">Tenacibaculum skagerrakense</name>
    <dbReference type="NCBI Taxonomy" id="186571"/>
    <lineage>
        <taxon>Bacteria</taxon>
        <taxon>Pseudomonadati</taxon>
        <taxon>Bacteroidota</taxon>
        <taxon>Flavobacteriia</taxon>
        <taxon>Flavobacteriales</taxon>
        <taxon>Flavobacteriaceae</taxon>
        <taxon>Tenacibaculum</taxon>
    </lineage>
</organism>
<dbReference type="PANTHER" id="PTHR24171">
    <property type="entry name" value="ANKYRIN REPEAT DOMAIN-CONTAINING PROTEIN 39-RELATED"/>
    <property type="match status" value="1"/>
</dbReference>
<dbReference type="InterPro" id="IPR002110">
    <property type="entry name" value="Ankyrin_rpt"/>
</dbReference>
<evidence type="ECO:0000256" key="3">
    <source>
        <dbReference type="PROSITE-ProRule" id="PRU00023"/>
    </source>
</evidence>
<reference evidence="5 6" key="1">
    <citation type="submission" date="2019-03" db="EMBL/GenBank/DDBJ databases">
        <title>Genomic Encyclopedia of Type Strains, Phase IV (KMG-IV): sequencing the most valuable type-strain genomes for metagenomic binning, comparative biology and taxonomic classification.</title>
        <authorList>
            <person name="Goeker M."/>
        </authorList>
    </citation>
    <scope>NUCLEOTIDE SEQUENCE [LARGE SCALE GENOMIC DNA]</scope>
    <source>
        <strain evidence="5 6">DSM 14836</strain>
    </source>
</reference>
<dbReference type="AlphaFoldDB" id="A0A4R2NPD2"/>
<name>A0A4R2NPD2_9FLAO</name>
<feature type="signal peptide" evidence="4">
    <location>
        <begin position="1"/>
        <end position="22"/>
    </location>
</feature>
<evidence type="ECO:0000256" key="1">
    <source>
        <dbReference type="ARBA" id="ARBA00022737"/>
    </source>
</evidence>
<dbReference type="EMBL" id="SLXM01000009">
    <property type="protein sequence ID" value="TCP23281.1"/>
    <property type="molecule type" value="Genomic_DNA"/>
</dbReference>
<dbReference type="PANTHER" id="PTHR24171:SF9">
    <property type="entry name" value="ANKYRIN REPEAT DOMAIN-CONTAINING PROTEIN 39"/>
    <property type="match status" value="1"/>
</dbReference>
<dbReference type="OrthoDB" id="1374157at2"/>
<dbReference type="SMART" id="SM00248">
    <property type="entry name" value="ANK"/>
    <property type="match status" value="7"/>
</dbReference>
<feature type="repeat" description="ANK" evidence="3">
    <location>
        <begin position="228"/>
        <end position="260"/>
    </location>
</feature>
<dbReference type="Proteomes" id="UP000294564">
    <property type="component" value="Unassembled WGS sequence"/>
</dbReference>
<keyword evidence="1" id="KW-0677">Repeat</keyword>
<feature type="repeat" description="ANK" evidence="3">
    <location>
        <begin position="195"/>
        <end position="227"/>
    </location>
</feature>
<accession>A0A4R2NPD2</accession>
<feature type="repeat" description="ANK" evidence="3">
    <location>
        <begin position="262"/>
        <end position="294"/>
    </location>
</feature>
<keyword evidence="6" id="KW-1185">Reference proteome</keyword>
<evidence type="ECO:0000256" key="4">
    <source>
        <dbReference type="SAM" id="SignalP"/>
    </source>
</evidence>
<keyword evidence="2 3" id="KW-0040">ANK repeat</keyword>